<gene>
    <name evidence="1" type="ORF">RRG08_024502</name>
</gene>
<keyword evidence="2" id="KW-1185">Reference proteome</keyword>
<dbReference type="Proteomes" id="UP001283361">
    <property type="component" value="Unassembled WGS sequence"/>
</dbReference>
<organism evidence="1 2">
    <name type="scientific">Elysia crispata</name>
    <name type="common">lettuce slug</name>
    <dbReference type="NCBI Taxonomy" id="231223"/>
    <lineage>
        <taxon>Eukaryota</taxon>
        <taxon>Metazoa</taxon>
        <taxon>Spiralia</taxon>
        <taxon>Lophotrochozoa</taxon>
        <taxon>Mollusca</taxon>
        <taxon>Gastropoda</taxon>
        <taxon>Heterobranchia</taxon>
        <taxon>Euthyneura</taxon>
        <taxon>Panpulmonata</taxon>
        <taxon>Sacoglossa</taxon>
        <taxon>Placobranchoidea</taxon>
        <taxon>Plakobranchidae</taxon>
        <taxon>Elysia</taxon>
    </lineage>
</organism>
<name>A0AAE0YPJ1_9GAST</name>
<comment type="caution">
    <text evidence="1">The sequence shown here is derived from an EMBL/GenBank/DDBJ whole genome shotgun (WGS) entry which is preliminary data.</text>
</comment>
<dbReference type="EMBL" id="JAWDGP010005718">
    <property type="protein sequence ID" value="KAK3753229.1"/>
    <property type="molecule type" value="Genomic_DNA"/>
</dbReference>
<sequence length="94" mass="10216">MTCLSVKVSAATESTVPQLPRLVGVSYCNGVATCISNLDVPYTTHRARRRGHLSVLNNSTSCCCRSIRKGKKKFGPTSYPGFCRSLCPYGVFLP</sequence>
<protein>
    <submittedName>
        <fullName evidence="1">Uncharacterized protein</fullName>
    </submittedName>
</protein>
<accession>A0AAE0YPJ1</accession>
<dbReference type="AlphaFoldDB" id="A0AAE0YPJ1"/>
<proteinExistence type="predicted"/>
<evidence type="ECO:0000313" key="2">
    <source>
        <dbReference type="Proteomes" id="UP001283361"/>
    </source>
</evidence>
<reference evidence="1" key="1">
    <citation type="journal article" date="2023" name="G3 (Bethesda)">
        <title>A reference genome for the long-term kleptoplast-retaining sea slug Elysia crispata morphotype clarki.</title>
        <authorList>
            <person name="Eastman K.E."/>
            <person name="Pendleton A.L."/>
            <person name="Shaikh M.A."/>
            <person name="Suttiyut T."/>
            <person name="Ogas R."/>
            <person name="Tomko P."/>
            <person name="Gavelis G."/>
            <person name="Widhalm J.R."/>
            <person name="Wisecaver J.H."/>
        </authorList>
    </citation>
    <scope>NUCLEOTIDE SEQUENCE</scope>
    <source>
        <strain evidence="1">ECLA1</strain>
    </source>
</reference>
<evidence type="ECO:0000313" key="1">
    <source>
        <dbReference type="EMBL" id="KAK3753229.1"/>
    </source>
</evidence>